<evidence type="ECO:0000313" key="1">
    <source>
        <dbReference type="EMBL" id="SEH12952.1"/>
    </source>
</evidence>
<dbReference type="AlphaFoldDB" id="A0A1H6FRJ7"/>
<gene>
    <name evidence="1" type="ORF">SAMN04487967_1050</name>
</gene>
<reference evidence="2" key="1">
    <citation type="submission" date="2016-10" db="EMBL/GenBank/DDBJ databases">
        <authorList>
            <person name="Varghese N."/>
            <person name="Submissions S."/>
        </authorList>
    </citation>
    <scope>NUCLEOTIDE SEQUENCE [LARGE SCALE GENOMIC DNA]</scope>
    <source>
        <strain evidence="2">CGMCC 1.8981</strain>
    </source>
</reference>
<name>A0A1H6FRJ7_9EURY</name>
<accession>A0A1H6FRJ7</accession>
<organism evidence="1 2">
    <name type="scientific">Natronorubrum sediminis</name>
    <dbReference type="NCBI Taxonomy" id="640943"/>
    <lineage>
        <taxon>Archaea</taxon>
        <taxon>Methanobacteriati</taxon>
        <taxon>Methanobacteriota</taxon>
        <taxon>Stenosarchaea group</taxon>
        <taxon>Halobacteria</taxon>
        <taxon>Halobacteriales</taxon>
        <taxon>Natrialbaceae</taxon>
        <taxon>Natronorubrum</taxon>
    </lineage>
</organism>
<keyword evidence="2" id="KW-1185">Reference proteome</keyword>
<sequence>MRFLSRYPRTGWTLETVILAWKLEIVLYDGVRSVGQILVSTVALSANNCVAIVRQIRTEDCEETSRGMLPPLNIC</sequence>
<dbReference type="Proteomes" id="UP000199112">
    <property type="component" value="Unassembled WGS sequence"/>
</dbReference>
<evidence type="ECO:0000313" key="2">
    <source>
        <dbReference type="Proteomes" id="UP000199112"/>
    </source>
</evidence>
<protein>
    <submittedName>
        <fullName evidence="1">Uncharacterized protein</fullName>
    </submittedName>
</protein>
<proteinExistence type="predicted"/>
<dbReference type="EMBL" id="FNWL01000001">
    <property type="protein sequence ID" value="SEH12952.1"/>
    <property type="molecule type" value="Genomic_DNA"/>
</dbReference>